<dbReference type="Proteomes" id="UP000306477">
    <property type="component" value="Unassembled WGS sequence"/>
</dbReference>
<proteinExistence type="predicted"/>
<accession>A0A4S3PXT6</accession>
<sequence length="71" mass="7909">MASLVLDLTRDTVKLQSVDAFFRRLLVEPIRLLLAIALSEGLVPVNAEKFPLKNRGIRRRLSLYSAGTSAK</sequence>
<keyword evidence="2" id="KW-1185">Reference proteome</keyword>
<comment type="caution">
    <text evidence="1">The sequence shown here is derived from an EMBL/GenBank/DDBJ whole genome shotgun (WGS) entry which is preliminary data.</text>
</comment>
<name>A0A4S3PXT6_9BACI</name>
<dbReference type="RefSeq" id="WP_136378063.1">
    <property type="nucleotide sequence ID" value="NZ_SLUB01000003.1"/>
</dbReference>
<evidence type="ECO:0000313" key="2">
    <source>
        <dbReference type="Proteomes" id="UP000306477"/>
    </source>
</evidence>
<organism evidence="1 2">
    <name type="scientific">Bacillus timonensis</name>
    <dbReference type="NCBI Taxonomy" id="1033734"/>
    <lineage>
        <taxon>Bacteria</taxon>
        <taxon>Bacillati</taxon>
        <taxon>Bacillota</taxon>
        <taxon>Bacilli</taxon>
        <taxon>Bacillales</taxon>
        <taxon>Bacillaceae</taxon>
        <taxon>Bacillus</taxon>
    </lineage>
</organism>
<reference evidence="1 2" key="1">
    <citation type="journal article" date="2019" name="Indoor Air">
        <title>Impacts of indoor surface finishes on bacterial viability.</title>
        <authorList>
            <person name="Hu J."/>
            <person name="Maamar S.B."/>
            <person name="Glawe A.J."/>
            <person name="Gottel N."/>
            <person name="Gilbert J.A."/>
            <person name="Hartmann E.M."/>
        </authorList>
    </citation>
    <scope>NUCLEOTIDE SEQUENCE [LARGE SCALE GENOMIC DNA]</scope>
    <source>
        <strain evidence="1 2">AF060A6</strain>
    </source>
</reference>
<gene>
    <name evidence="1" type="ORF">E1I69_02500</name>
</gene>
<dbReference type="EMBL" id="SLUB01000003">
    <property type="protein sequence ID" value="THE14710.1"/>
    <property type="molecule type" value="Genomic_DNA"/>
</dbReference>
<evidence type="ECO:0000313" key="1">
    <source>
        <dbReference type="EMBL" id="THE14710.1"/>
    </source>
</evidence>
<dbReference type="AlphaFoldDB" id="A0A4S3PXT6"/>
<protein>
    <submittedName>
        <fullName evidence="1">Uncharacterized protein</fullName>
    </submittedName>
</protein>